<dbReference type="InterPro" id="IPR004099">
    <property type="entry name" value="Pyr_nucl-diS_OxRdtase_dimer"/>
</dbReference>
<evidence type="ECO:0000256" key="3">
    <source>
        <dbReference type="ARBA" id="ARBA00022630"/>
    </source>
</evidence>
<dbReference type="Pfam" id="PF07992">
    <property type="entry name" value="Pyr_redox_2"/>
    <property type="match status" value="1"/>
</dbReference>
<dbReference type="Gene3D" id="3.50.50.60">
    <property type="entry name" value="FAD/NAD(P)-binding domain"/>
    <property type="match status" value="2"/>
</dbReference>
<evidence type="ECO:0000256" key="5">
    <source>
        <dbReference type="ARBA" id="ARBA00022857"/>
    </source>
</evidence>
<dbReference type="PRINTS" id="PR00411">
    <property type="entry name" value="PNDRDTASEI"/>
</dbReference>
<dbReference type="PANTHER" id="PTHR43014">
    <property type="entry name" value="MERCURIC REDUCTASE"/>
    <property type="match status" value="1"/>
</dbReference>
<evidence type="ECO:0000259" key="10">
    <source>
        <dbReference type="PROSITE" id="PS50186"/>
    </source>
</evidence>
<keyword evidence="12" id="KW-1185">Reference proteome</keyword>
<dbReference type="SMART" id="SM00049">
    <property type="entry name" value="DEP"/>
    <property type="match status" value="1"/>
</dbReference>
<dbReference type="PROSITE" id="PS50186">
    <property type="entry name" value="DEP"/>
    <property type="match status" value="1"/>
</dbReference>
<dbReference type="Gene3D" id="1.10.10.10">
    <property type="entry name" value="Winged helix-like DNA-binding domain superfamily/Winged helix DNA-binding domain"/>
    <property type="match status" value="1"/>
</dbReference>
<dbReference type="Pfam" id="PF00610">
    <property type="entry name" value="DEP"/>
    <property type="match status" value="1"/>
</dbReference>
<dbReference type="InterPro" id="IPR023753">
    <property type="entry name" value="FAD/NAD-binding_dom"/>
</dbReference>
<name>A0ABD3M4D4_9STRA</name>
<dbReference type="PANTHER" id="PTHR43014:SF2">
    <property type="entry name" value="MERCURIC REDUCTASE"/>
    <property type="match status" value="1"/>
</dbReference>
<keyword evidence="5" id="KW-0521">NADP</keyword>
<keyword evidence="8 9" id="KW-0676">Redox-active center</keyword>
<evidence type="ECO:0000313" key="11">
    <source>
        <dbReference type="EMBL" id="KAL3757027.1"/>
    </source>
</evidence>
<dbReference type="AlphaFoldDB" id="A0ABD3M4D4"/>
<evidence type="ECO:0000256" key="2">
    <source>
        <dbReference type="ARBA" id="ARBA00007532"/>
    </source>
</evidence>
<keyword evidence="3 9" id="KW-0285">Flavoprotein</keyword>
<dbReference type="InterPro" id="IPR012999">
    <property type="entry name" value="Pyr_OxRdtase_I_AS"/>
</dbReference>
<gene>
    <name evidence="11" type="ORF">ACHAWU_005752</name>
</gene>
<dbReference type="CDD" id="cd04371">
    <property type="entry name" value="DEP"/>
    <property type="match status" value="1"/>
</dbReference>
<dbReference type="PROSITE" id="PS00076">
    <property type="entry name" value="PYRIDINE_REDOX_1"/>
    <property type="match status" value="1"/>
</dbReference>
<dbReference type="InterPro" id="IPR036390">
    <property type="entry name" value="WH_DNA-bd_sf"/>
</dbReference>
<keyword evidence="4 9" id="KW-0274">FAD</keyword>
<accession>A0ABD3M4D4</accession>
<dbReference type="PRINTS" id="PR00368">
    <property type="entry name" value="FADPNR"/>
</dbReference>
<comment type="cofactor">
    <cofactor evidence="1">
        <name>FAD</name>
        <dbReference type="ChEBI" id="CHEBI:57692"/>
    </cofactor>
</comment>
<dbReference type="InterPro" id="IPR000591">
    <property type="entry name" value="DEP_dom"/>
</dbReference>
<dbReference type="FunFam" id="3.30.390.30:FF:000001">
    <property type="entry name" value="Dihydrolipoyl dehydrogenase"/>
    <property type="match status" value="1"/>
</dbReference>
<keyword evidence="7" id="KW-1015">Disulfide bond</keyword>
<dbReference type="Pfam" id="PF02852">
    <property type="entry name" value="Pyr_redox_dim"/>
    <property type="match status" value="1"/>
</dbReference>
<comment type="similarity">
    <text evidence="2 9">Belongs to the class-I pyridine nucleotide-disulfide oxidoreductase family.</text>
</comment>
<dbReference type="Gene3D" id="3.30.390.30">
    <property type="match status" value="1"/>
</dbReference>
<proteinExistence type="inferred from homology"/>
<dbReference type="EMBL" id="JALLBG020000275">
    <property type="protein sequence ID" value="KAL3757027.1"/>
    <property type="molecule type" value="Genomic_DNA"/>
</dbReference>
<organism evidence="11 12">
    <name type="scientific">Discostella pseudostelligera</name>
    <dbReference type="NCBI Taxonomy" id="259834"/>
    <lineage>
        <taxon>Eukaryota</taxon>
        <taxon>Sar</taxon>
        <taxon>Stramenopiles</taxon>
        <taxon>Ochrophyta</taxon>
        <taxon>Bacillariophyta</taxon>
        <taxon>Coscinodiscophyceae</taxon>
        <taxon>Thalassiosirophycidae</taxon>
        <taxon>Stephanodiscales</taxon>
        <taxon>Stephanodiscaceae</taxon>
        <taxon>Discostella</taxon>
    </lineage>
</organism>
<dbReference type="Proteomes" id="UP001530293">
    <property type="component" value="Unassembled WGS sequence"/>
</dbReference>
<evidence type="ECO:0000256" key="8">
    <source>
        <dbReference type="ARBA" id="ARBA00023284"/>
    </source>
</evidence>
<reference evidence="11 12" key="1">
    <citation type="submission" date="2024-10" db="EMBL/GenBank/DDBJ databases">
        <title>Updated reference genomes for cyclostephanoid diatoms.</title>
        <authorList>
            <person name="Roberts W.R."/>
            <person name="Alverson A.J."/>
        </authorList>
    </citation>
    <scope>NUCLEOTIDE SEQUENCE [LARGE SCALE GENOMIC DNA]</scope>
    <source>
        <strain evidence="11 12">AJA232-27</strain>
    </source>
</reference>
<dbReference type="InterPro" id="IPR036188">
    <property type="entry name" value="FAD/NAD-bd_sf"/>
</dbReference>
<dbReference type="InterPro" id="IPR016156">
    <property type="entry name" value="FAD/NAD-linked_Rdtase_dimer_sf"/>
</dbReference>
<evidence type="ECO:0000256" key="4">
    <source>
        <dbReference type="ARBA" id="ARBA00022827"/>
    </source>
</evidence>
<evidence type="ECO:0000256" key="9">
    <source>
        <dbReference type="RuleBase" id="RU003691"/>
    </source>
</evidence>
<dbReference type="GO" id="GO:0016491">
    <property type="term" value="F:oxidoreductase activity"/>
    <property type="evidence" value="ECO:0007669"/>
    <property type="project" value="UniProtKB-KW"/>
</dbReference>
<evidence type="ECO:0000256" key="6">
    <source>
        <dbReference type="ARBA" id="ARBA00023002"/>
    </source>
</evidence>
<evidence type="ECO:0000256" key="7">
    <source>
        <dbReference type="ARBA" id="ARBA00023157"/>
    </source>
</evidence>
<protein>
    <recommendedName>
        <fullName evidence="10">DEP domain-containing protein</fullName>
    </recommendedName>
</protein>
<comment type="caution">
    <text evidence="11">The sequence shown here is derived from an EMBL/GenBank/DDBJ whole genome shotgun (WGS) entry which is preliminary data.</text>
</comment>
<dbReference type="InterPro" id="IPR036388">
    <property type="entry name" value="WH-like_DNA-bd_sf"/>
</dbReference>
<evidence type="ECO:0000313" key="12">
    <source>
        <dbReference type="Proteomes" id="UP001530293"/>
    </source>
</evidence>
<keyword evidence="6 9" id="KW-0560">Oxidoreductase</keyword>
<dbReference type="SUPFAM" id="SSF55424">
    <property type="entry name" value="FAD/NAD-linked reductases, dimerisation (C-terminal) domain"/>
    <property type="match status" value="1"/>
</dbReference>
<sequence>MNLEEIAAQFRDGVEIKDRRYRFIKYRACFVGNEAVDFLIRHGLATTRDEAVVLGQSIMKEIGSFEHVTRDHSFEDDYLFYHFVDRGGVAANHETGEKISWSDYTLPTASNITQLQPGMLDIRNLPSIDVDAGSSVWPLDKHNLTLLNHVHPTGWRNPKPNNNTYDLVVIGAGAAGLVTSSGAAGVGARVALIEANLLGGDCLNVGCVPSKTLIRAAHLAYTVKHADALADSGISINGNIEIDFAKIMERIRRIRAQISHHDSAVRYAKELGVDVFIGRAKFVDKTTVTVNGENIRFNKAVIATGGYPSLVSMLGINELFSLNKHPGDTPRPYVMTNETFFNMTHQPKTLVVIGPGVVGIEMAQAMQRLGTEVTVMGRSGRILPREDIDFCNIIQSQLEKEGVVFKLSVSEFVSIELTGKVLDNGLPEMMIKFRQEVDDKVSEAVIFVDAVLVATGRLPNVSGMNLDDAGVEYDMRLGIKVNDWLQTTNPKIFAAGDCCSAFKFTHGECAVSPVRTGQFITSRAHIAVAAADFMARTVIRNALFFGRSKVSELLIPRATFTSPEIASVGLCRKDCDQKRIKYKTFEKKFADNDRSICDGETTGMVRIVVEASSDRILGASIVGQGASNMISEVTIAIQTNTGLGALAAVIHPYPTNAEAVRQTGDLYNRTRLTPTIKFMLRGLVQVQR</sequence>
<dbReference type="SUPFAM" id="SSF46785">
    <property type="entry name" value="Winged helix' DNA-binding domain"/>
    <property type="match status" value="1"/>
</dbReference>
<feature type="domain" description="DEP" evidence="10">
    <location>
        <begin position="10"/>
        <end position="85"/>
    </location>
</feature>
<dbReference type="SUPFAM" id="SSF51905">
    <property type="entry name" value="FAD/NAD(P)-binding domain"/>
    <property type="match status" value="2"/>
</dbReference>
<evidence type="ECO:0000256" key="1">
    <source>
        <dbReference type="ARBA" id="ARBA00001974"/>
    </source>
</evidence>